<keyword evidence="2 5" id="KW-0645">Protease</keyword>
<dbReference type="PROSITE" id="PS51892">
    <property type="entry name" value="SUBTILASE"/>
    <property type="match status" value="1"/>
</dbReference>
<dbReference type="Pfam" id="PF00082">
    <property type="entry name" value="Peptidase_S8"/>
    <property type="match status" value="1"/>
</dbReference>
<feature type="domain" description="Peptidase S8/S53" evidence="6">
    <location>
        <begin position="24"/>
        <end position="248"/>
    </location>
</feature>
<evidence type="ECO:0000256" key="2">
    <source>
        <dbReference type="ARBA" id="ARBA00022670"/>
    </source>
</evidence>
<dbReference type="SUPFAM" id="SSF52743">
    <property type="entry name" value="Subtilisin-like"/>
    <property type="match status" value="1"/>
</dbReference>
<evidence type="ECO:0000259" key="6">
    <source>
        <dbReference type="Pfam" id="PF00082"/>
    </source>
</evidence>
<dbReference type="AlphaFoldDB" id="A0A8E2DZK6"/>
<dbReference type="InterPro" id="IPR000209">
    <property type="entry name" value="Peptidase_S8/S53_dom"/>
</dbReference>
<dbReference type="CDD" id="cd00306">
    <property type="entry name" value="Peptidases_S8_S53"/>
    <property type="match status" value="1"/>
</dbReference>
<comment type="similarity">
    <text evidence="1 5">Belongs to the peptidase S8 family.</text>
</comment>
<sequence length="348" mass="38380">MTHNFMYGLESRYFGFKADGERYKRVKVAILDNGIAYRKREHRNAMRKYWDCVVGYESFIDHENAMDVLNDDSGHGTAVTFQVMKTCPTAEVYICRVVQKIGDKWIVDQDAVARAIYQAADGKNWGVDIINMSFGWDYNHRVVGKAISFAKDQGVLLFASTSNYGLTTPADILYPASADEVISVDAADGLGNPAGFNPSSVAELGKDRFTAPGIGLCSPISDETFDGTSFASPIAAGVAALVLEFARQSPLENCQSVAECLRDRLGMVLVLRAMSKRKGEEKFKFLCPEMLLGDAWGTYGGDGRPGTRRYFVAYELVQILRKSYGKEVGQEVFPTVEERKDVAESGVA</sequence>
<feature type="active site" description="Charge relay system" evidence="5">
    <location>
        <position position="229"/>
    </location>
</feature>
<keyword evidence="3 5" id="KW-0378">Hydrolase</keyword>
<organism evidence="7 8">
    <name type="scientific">Lepidopterella palustris CBS 459.81</name>
    <dbReference type="NCBI Taxonomy" id="1314670"/>
    <lineage>
        <taxon>Eukaryota</taxon>
        <taxon>Fungi</taxon>
        <taxon>Dikarya</taxon>
        <taxon>Ascomycota</taxon>
        <taxon>Pezizomycotina</taxon>
        <taxon>Dothideomycetes</taxon>
        <taxon>Pleosporomycetidae</taxon>
        <taxon>Mytilinidiales</taxon>
        <taxon>Argynnaceae</taxon>
        <taxon>Lepidopterella</taxon>
    </lineage>
</organism>
<dbReference type="PRINTS" id="PR00723">
    <property type="entry name" value="SUBTILISIN"/>
</dbReference>
<dbReference type="EMBL" id="KV745469">
    <property type="protein sequence ID" value="OCK74490.1"/>
    <property type="molecule type" value="Genomic_DNA"/>
</dbReference>
<dbReference type="InterPro" id="IPR036852">
    <property type="entry name" value="Peptidase_S8/S53_dom_sf"/>
</dbReference>
<dbReference type="OrthoDB" id="206201at2759"/>
<gene>
    <name evidence="7" type="ORF">K432DRAFT_363538</name>
</gene>
<accession>A0A8E2DZK6</accession>
<feature type="active site" description="Charge relay system" evidence="5">
    <location>
        <position position="32"/>
    </location>
</feature>
<dbReference type="GO" id="GO:0006508">
    <property type="term" value="P:proteolysis"/>
    <property type="evidence" value="ECO:0007669"/>
    <property type="project" value="UniProtKB-KW"/>
</dbReference>
<keyword evidence="4 5" id="KW-0720">Serine protease</keyword>
<keyword evidence="8" id="KW-1185">Reference proteome</keyword>
<dbReference type="Proteomes" id="UP000250266">
    <property type="component" value="Unassembled WGS sequence"/>
</dbReference>
<evidence type="ECO:0000256" key="5">
    <source>
        <dbReference type="PROSITE-ProRule" id="PRU01240"/>
    </source>
</evidence>
<dbReference type="InterPro" id="IPR050131">
    <property type="entry name" value="Peptidase_S8_subtilisin-like"/>
</dbReference>
<reference evidence="7 8" key="1">
    <citation type="journal article" date="2016" name="Nat. Commun.">
        <title>Ectomycorrhizal ecology is imprinted in the genome of the dominant symbiotic fungus Cenococcum geophilum.</title>
        <authorList>
            <consortium name="DOE Joint Genome Institute"/>
            <person name="Peter M."/>
            <person name="Kohler A."/>
            <person name="Ohm R.A."/>
            <person name="Kuo A."/>
            <person name="Krutzmann J."/>
            <person name="Morin E."/>
            <person name="Arend M."/>
            <person name="Barry K.W."/>
            <person name="Binder M."/>
            <person name="Choi C."/>
            <person name="Clum A."/>
            <person name="Copeland A."/>
            <person name="Grisel N."/>
            <person name="Haridas S."/>
            <person name="Kipfer T."/>
            <person name="LaButti K."/>
            <person name="Lindquist E."/>
            <person name="Lipzen A."/>
            <person name="Maire R."/>
            <person name="Meier B."/>
            <person name="Mihaltcheva S."/>
            <person name="Molinier V."/>
            <person name="Murat C."/>
            <person name="Poggeler S."/>
            <person name="Quandt C.A."/>
            <person name="Sperisen C."/>
            <person name="Tritt A."/>
            <person name="Tisserant E."/>
            <person name="Crous P.W."/>
            <person name="Henrissat B."/>
            <person name="Nehls U."/>
            <person name="Egli S."/>
            <person name="Spatafora J.W."/>
            <person name="Grigoriev I.V."/>
            <person name="Martin F.M."/>
        </authorList>
    </citation>
    <scope>NUCLEOTIDE SEQUENCE [LARGE SCALE GENOMIC DNA]</scope>
    <source>
        <strain evidence="7 8">CBS 459.81</strain>
    </source>
</reference>
<dbReference type="PROSITE" id="PS00138">
    <property type="entry name" value="SUBTILASE_SER"/>
    <property type="match status" value="1"/>
</dbReference>
<evidence type="ECO:0000256" key="1">
    <source>
        <dbReference type="ARBA" id="ARBA00011073"/>
    </source>
</evidence>
<evidence type="ECO:0000256" key="3">
    <source>
        <dbReference type="ARBA" id="ARBA00022801"/>
    </source>
</evidence>
<evidence type="ECO:0000256" key="4">
    <source>
        <dbReference type="ARBA" id="ARBA00022825"/>
    </source>
</evidence>
<name>A0A8E2DZK6_9PEZI</name>
<dbReference type="Gene3D" id="3.40.50.200">
    <property type="entry name" value="Peptidase S8/S53 domain"/>
    <property type="match status" value="1"/>
</dbReference>
<evidence type="ECO:0000313" key="7">
    <source>
        <dbReference type="EMBL" id="OCK74490.1"/>
    </source>
</evidence>
<feature type="active site" description="Charge relay system" evidence="5">
    <location>
        <position position="75"/>
    </location>
</feature>
<dbReference type="InterPro" id="IPR015500">
    <property type="entry name" value="Peptidase_S8_subtilisin-rel"/>
</dbReference>
<dbReference type="PANTHER" id="PTHR43806:SF11">
    <property type="entry name" value="CEREVISIN-RELATED"/>
    <property type="match status" value="1"/>
</dbReference>
<dbReference type="GO" id="GO:0004252">
    <property type="term" value="F:serine-type endopeptidase activity"/>
    <property type="evidence" value="ECO:0007669"/>
    <property type="project" value="UniProtKB-UniRule"/>
</dbReference>
<dbReference type="InterPro" id="IPR023828">
    <property type="entry name" value="Peptidase_S8_Ser-AS"/>
</dbReference>
<proteinExistence type="inferred from homology"/>
<dbReference type="PANTHER" id="PTHR43806">
    <property type="entry name" value="PEPTIDASE S8"/>
    <property type="match status" value="1"/>
</dbReference>
<protein>
    <submittedName>
        <fullName evidence="7">Subtilisin-like protein</fullName>
    </submittedName>
</protein>
<evidence type="ECO:0000313" key="8">
    <source>
        <dbReference type="Proteomes" id="UP000250266"/>
    </source>
</evidence>